<reference evidence="5 6" key="1">
    <citation type="submission" date="2017-10" db="EMBL/GenBank/DDBJ databases">
        <title>Draft genome sequence of cellulolytic Actinomyces sp CtC72 isolated from cattle rumen fluid.</title>
        <authorList>
            <person name="Joshi A.J."/>
            <person name="Vasudevan G."/>
            <person name="Lanjekar V.B."/>
            <person name="Hivarkar S."/>
            <person name="Engineer A."/>
            <person name="Pore S.D."/>
            <person name="Dhakephalkar P.K."/>
            <person name="Dagar S."/>
        </authorList>
    </citation>
    <scope>NUCLEOTIDE SEQUENCE [LARGE SCALE GENOMIC DNA]</scope>
    <source>
        <strain evidence="6">CtC72</strain>
    </source>
</reference>
<comment type="subunit">
    <text evidence="3">Homodimer.</text>
</comment>
<gene>
    <name evidence="5" type="primary">uppS</name>
    <name evidence="5" type="ORF">BW737_001125</name>
</gene>
<evidence type="ECO:0000256" key="2">
    <source>
        <dbReference type="ARBA" id="ARBA00038453"/>
    </source>
</evidence>
<evidence type="ECO:0000313" key="5">
    <source>
        <dbReference type="EMBL" id="PHP53613.1"/>
    </source>
</evidence>
<dbReference type="HAMAP" id="MF_01139">
    <property type="entry name" value="ISPT"/>
    <property type="match status" value="1"/>
</dbReference>
<feature type="binding site" evidence="3">
    <location>
        <begin position="78"/>
        <end position="80"/>
    </location>
    <ligand>
        <name>substrate</name>
    </ligand>
</feature>
<sequence length="290" mass="31378">MAGDNLLYNIYERRLAAQVKPERVPQHVGVILDGNRRWARAMGIGTAQGHKRGADKIEEFLGWAEDAGVGVVTLWLLSTDNLSRDPAELSPLLDIIAHAVDELAATGRWRLRLVGAVDLLPAPVAERLRAAVASTAPADGTAGEGGPAGADDGEAQVDAAGPADTPGAAADADGDLRMQVNVAVGYGGRQEIADAVRSLLRERAAAGATLEDVADSLSEEDITAHLYTKGQPDPELVIRTSGEQRLSGFLLWQSVHSEYYFCEVYWPDFRRIDFLRALRDYGRRERRLGK</sequence>
<comment type="cofactor">
    <cofactor evidence="3">
        <name>Mg(2+)</name>
        <dbReference type="ChEBI" id="CHEBI:18420"/>
    </cofactor>
    <text evidence="3">Binds 2 magnesium ions per subunit.</text>
</comment>
<dbReference type="SUPFAM" id="SSF64005">
    <property type="entry name" value="Undecaprenyl diphosphate synthase"/>
    <property type="match status" value="1"/>
</dbReference>
<feature type="binding site" evidence="3">
    <location>
        <position position="50"/>
    </location>
    <ligand>
        <name>substrate</name>
    </ligand>
</feature>
<dbReference type="CDD" id="cd00475">
    <property type="entry name" value="Cis_IPPS"/>
    <property type="match status" value="1"/>
</dbReference>
<dbReference type="EMBL" id="MTPX02000009">
    <property type="protein sequence ID" value="PHP53613.1"/>
    <property type="molecule type" value="Genomic_DNA"/>
</dbReference>
<organism evidence="5 6">
    <name type="scientific">Actinomyces ruminis</name>
    <dbReference type="NCBI Taxonomy" id="1937003"/>
    <lineage>
        <taxon>Bacteria</taxon>
        <taxon>Bacillati</taxon>
        <taxon>Actinomycetota</taxon>
        <taxon>Actinomycetes</taxon>
        <taxon>Actinomycetales</taxon>
        <taxon>Actinomycetaceae</taxon>
        <taxon>Actinomyces</taxon>
    </lineage>
</organism>
<dbReference type="PANTHER" id="PTHR10291">
    <property type="entry name" value="DEHYDRODOLICHYL DIPHOSPHATE SYNTHASE FAMILY MEMBER"/>
    <property type="match status" value="1"/>
</dbReference>
<evidence type="ECO:0000256" key="1">
    <source>
        <dbReference type="ARBA" id="ARBA00022679"/>
    </source>
</evidence>
<dbReference type="Pfam" id="PF01255">
    <property type="entry name" value="Prenyltransf"/>
    <property type="match status" value="2"/>
</dbReference>
<dbReference type="PANTHER" id="PTHR10291:SF43">
    <property type="entry name" value="DEHYDRODOLICHYL DIPHOSPHATE SYNTHASE COMPLEX SUBUNIT DHDDS"/>
    <property type="match status" value="1"/>
</dbReference>
<keyword evidence="6" id="KW-1185">Reference proteome</keyword>
<feature type="region of interest" description="Disordered" evidence="4">
    <location>
        <begin position="134"/>
        <end position="172"/>
    </location>
</feature>
<dbReference type="PROSITE" id="PS01066">
    <property type="entry name" value="UPP_SYNTHASE"/>
    <property type="match status" value="1"/>
</dbReference>
<proteinExistence type="inferred from homology"/>
<dbReference type="EC" id="2.5.1.-" evidence="3"/>
<name>A0ABX4MEL8_9ACTO</name>
<dbReference type="Gene3D" id="3.40.1180.10">
    <property type="entry name" value="Decaprenyl diphosphate synthase-like"/>
    <property type="match status" value="1"/>
</dbReference>
<comment type="caution">
    <text evidence="5">The sequence shown here is derived from an EMBL/GenBank/DDBJ whole genome shotgun (WGS) entry which is preliminary data.</text>
</comment>
<evidence type="ECO:0000313" key="6">
    <source>
        <dbReference type="Proteomes" id="UP000194577"/>
    </source>
</evidence>
<dbReference type="NCBIfam" id="TIGR00055">
    <property type="entry name" value="uppS"/>
    <property type="match status" value="1"/>
</dbReference>
<feature type="binding site" evidence="3">
    <location>
        <position position="38"/>
    </location>
    <ligand>
        <name>substrate</name>
    </ligand>
</feature>
<feature type="binding site" evidence="3">
    <location>
        <begin position="34"/>
        <end position="37"/>
    </location>
    <ligand>
        <name>substrate</name>
    </ligand>
</feature>
<dbReference type="InterPro" id="IPR001441">
    <property type="entry name" value="UPP_synth-like"/>
</dbReference>
<feature type="active site" description="Proton acceptor" evidence="3">
    <location>
        <position position="81"/>
    </location>
</feature>
<comment type="function">
    <text evidence="3">Catalyzes the condensation of isopentenyl diphosphate (IPP) with allylic pyrophosphates generating different type of terpenoids.</text>
</comment>
<feature type="binding site" evidence="3">
    <location>
        <begin position="245"/>
        <end position="247"/>
    </location>
    <ligand>
        <name>substrate</name>
    </ligand>
</feature>
<comment type="caution">
    <text evidence="3">Lacks conserved residue(s) required for the propagation of feature annotation.</text>
</comment>
<accession>A0ABX4MEL8</accession>
<keyword evidence="3" id="KW-0479">Metal-binding</keyword>
<feature type="binding site" evidence="3">
    <location>
        <position position="84"/>
    </location>
    <ligand>
        <name>substrate</name>
    </ligand>
</feature>
<feature type="binding site" evidence="3">
    <location>
        <position position="33"/>
    </location>
    <ligand>
        <name>Mg(2+)</name>
        <dbReference type="ChEBI" id="CHEBI:18420"/>
    </ligand>
</feature>
<keyword evidence="3" id="KW-0460">Magnesium</keyword>
<dbReference type="InterPro" id="IPR036424">
    <property type="entry name" value="UPP_synth-like_sf"/>
</dbReference>
<feature type="binding site" evidence="3">
    <location>
        <position position="239"/>
    </location>
    <ligand>
        <name>substrate</name>
    </ligand>
</feature>
<protein>
    <recommendedName>
        <fullName evidence="3">Isoprenyl transferase</fullName>
        <ecNumber evidence="3">2.5.1.-</ecNumber>
    </recommendedName>
</protein>
<dbReference type="Proteomes" id="UP000194577">
    <property type="component" value="Unassembled WGS sequence"/>
</dbReference>
<feature type="binding site" evidence="3">
    <location>
        <position position="258"/>
    </location>
    <ligand>
        <name>Mg(2+)</name>
        <dbReference type="ChEBI" id="CHEBI:18420"/>
    </ligand>
</feature>
<dbReference type="InterPro" id="IPR018520">
    <property type="entry name" value="UPP_synth-like_CS"/>
</dbReference>
<feature type="active site" evidence="3">
    <location>
        <position position="33"/>
    </location>
</feature>
<feature type="compositionally biased region" description="Low complexity" evidence="4">
    <location>
        <begin position="158"/>
        <end position="171"/>
    </location>
</feature>
<evidence type="ECO:0000256" key="4">
    <source>
        <dbReference type="SAM" id="MobiDB-lite"/>
    </source>
</evidence>
<comment type="similarity">
    <text evidence="2">Belongs to the UPP synthase family. Z-FPP synthase subfamily.</text>
</comment>
<dbReference type="RefSeq" id="WP_086614862.1">
    <property type="nucleotide sequence ID" value="NZ_MTPX02000009.1"/>
</dbReference>
<keyword evidence="1 3" id="KW-0808">Transferase</keyword>
<evidence type="ECO:0000256" key="3">
    <source>
        <dbReference type="HAMAP-Rule" id="MF_01139"/>
    </source>
</evidence>